<dbReference type="Gene3D" id="1.10.287.70">
    <property type="match status" value="1"/>
</dbReference>
<evidence type="ECO:0000259" key="13">
    <source>
        <dbReference type="SMART" id="SM00079"/>
    </source>
</evidence>
<evidence type="ECO:0000256" key="2">
    <source>
        <dbReference type="ARBA" id="ARBA00022448"/>
    </source>
</evidence>
<dbReference type="GO" id="GO:0005886">
    <property type="term" value="C:plasma membrane"/>
    <property type="evidence" value="ECO:0007669"/>
    <property type="project" value="UniProtKB-SubCell"/>
</dbReference>
<dbReference type="SUPFAM" id="SSF53850">
    <property type="entry name" value="Periplasmic binding protein-like II"/>
    <property type="match status" value="1"/>
</dbReference>
<evidence type="ECO:0000256" key="1">
    <source>
        <dbReference type="ARBA" id="ARBA00004651"/>
    </source>
</evidence>
<dbReference type="SMART" id="SM00918">
    <property type="entry name" value="Lig_chan-Glu_bd"/>
    <property type="match status" value="1"/>
</dbReference>
<keyword evidence="10" id="KW-1071">Ligand-gated ion channel</keyword>
<dbReference type="Gene3D" id="3.40.50.2300">
    <property type="match status" value="1"/>
</dbReference>
<evidence type="ECO:0000256" key="4">
    <source>
        <dbReference type="ARBA" id="ARBA00022692"/>
    </source>
</evidence>
<keyword evidence="9" id="KW-0325">Glycoprotein</keyword>
<evidence type="ECO:0000313" key="15">
    <source>
        <dbReference type="EMBL" id="KAK2172270.1"/>
    </source>
</evidence>
<dbReference type="EMBL" id="JAODUO010000975">
    <property type="protein sequence ID" value="KAK2172270.1"/>
    <property type="molecule type" value="Genomic_DNA"/>
</dbReference>
<dbReference type="GO" id="GO:0015276">
    <property type="term" value="F:ligand-gated monoatomic ion channel activity"/>
    <property type="evidence" value="ECO:0007669"/>
    <property type="project" value="InterPro"/>
</dbReference>
<keyword evidence="3" id="KW-1003">Cell membrane</keyword>
<evidence type="ECO:0000256" key="6">
    <source>
        <dbReference type="ARBA" id="ARBA00023065"/>
    </source>
</evidence>
<dbReference type="PANTHER" id="PTHR42643:SF24">
    <property type="entry name" value="IONOTROPIC RECEPTOR 60A"/>
    <property type="match status" value="1"/>
</dbReference>
<proteinExistence type="predicted"/>
<evidence type="ECO:0000256" key="9">
    <source>
        <dbReference type="ARBA" id="ARBA00023180"/>
    </source>
</evidence>
<comment type="caution">
    <text evidence="15">The sequence shown here is derived from an EMBL/GenBank/DDBJ whole genome shotgun (WGS) entry which is preliminary data.</text>
</comment>
<dbReference type="PANTHER" id="PTHR42643">
    <property type="entry name" value="IONOTROPIC RECEPTOR 20A-RELATED"/>
    <property type="match status" value="1"/>
</dbReference>
<feature type="domain" description="Ionotropic glutamate receptor L-glutamate and glycine-binding" evidence="14">
    <location>
        <begin position="330"/>
        <end position="388"/>
    </location>
</feature>
<evidence type="ECO:0000259" key="14">
    <source>
        <dbReference type="SMART" id="SM00918"/>
    </source>
</evidence>
<dbReference type="Pfam" id="PF10613">
    <property type="entry name" value="Lig_chan-Glu_bd"/>
    <property type="match status" value="1"/>
</dbReference>
<dbReference type="Proteomes" id="UP001209878">
    <property type="component" value="Unassembled WGS sequence"/>
</dbReference>
<evidence type="ECO:0000256" key="7">
    <source>
        <dbReference type="ARBA" id="ARBA00023136"/>
    </source>
</evidence>
<evidence type="ECO:0000256" key="3">
    <source>
        <dbReference type="ARBA" id="ARBA00022475"/>
    </source>
</evidence>
<sequence length="739" mass="83982">MNCSVHMNRSIVINIINNASLYARYFHNEKMVSSKNTSALTMDISKTTLAAVFDRWSLLESYMFLERTCLEETQPPRWVASATTDIRLGEVTAALLDHLQWDDVIILTDGASDDVLPLNSHVDSIPAKYSIFTVKIGQEAADIELAFDFEAEFCEKHFIVACDMTCVKEVFHQANTFDARRNQQGFFTFSHKWIIVAKQLSQLEDIELFLGNVSNVVSLVLPNTTYTIHQREVDHLVAMETLLVVTATNQYHLITGTTLVPRSSAFHINMSPAYQMFTAFYQKDGRRFQHIGSYSGSTLHLVGDQEMFPNVKFGLNGRHLIISTNLWGSFMKRIVTDGVTTYQGLCLDMLKEMAAKMNFSYTIVEPPDGQWGVFSNGTYNGVIGQLQHKDVDMVVAALAREQQREQYVDFNTVPFHVELTSVAILKPDPDDITVGLFFQPFKLEVWGFILATIPITGVALLLYVRAYRIALPQRQKETKLHNVIDALWYSVGAILQQGCEHRPGSLAVRFVFGGWWLFCIIIVATYVANLVAFLAVTQRTMPFKTLEQMNEQSDYKFGLISGTVWVDYFKYAKSSVYKEMWATMVRNAKHDTDVLSTNHTVHMLKIVREQYAYISDVTGIQAEMALNCHITMLDVRFMPMHYSVGFQNNSAYKNLVDEQLIQFFAVGLFESWREKYWPKPAQCALDAGPKALGLYHLQGAFYITFALIIISCLALFAEIVVSLFLRNNRKQVHELNATT</sequence>
<dbReference type="SMART" id="SM00079">
    <property type="entry name" value="PBPe"/>
    <property type="match status" value="1"/>
</dbReference>
<name>A0AAD9NJG1_RIDPI</name>
<dbReference type="GO" id="GO:0050906">
    <property type="term" value="P:detection of stimulus involved in sensory perception"/>
    <property type="evidence" value="ECO:0007669"/>
    <property type="project" value="UniProtKB-ARBA"/>
</dbReference>
<keyword evidence="6" id="KW-0406">Ion transport</keyword>
<keyword evidence="11" id="KW-0407">Ion channel</keyword>
<feature type="domain" description="Ionotropic glutamate receptor C-terminal" evidence="13">
    <location>
        <begin position="319"/>
        <end position="679"/>
    </location>
</feature>
<keyword evidence="2" id="KW-0813">Transport</keyword>
<feature type="transmembrane region" description="Helical" evidence="12">
    <location>
        <begin position="510"/>
        <end position="536"/>
    </location>
</feature>
<keyword evidence="16" id="KW-1185">Reference proteome</keyword>
<comment type="subcellular location">
    <subcellularLocation>
        <location evidence="1">Cell membrane</location>
        <topology evidence="1">Multi-pass membrane protein</topology>
    </subcellularLocation>
</comment>
<evidence type="ECO:0000256" key="10">
    <source>
        <dbReference type="ARBA" id="ARBA00023286"/>
    </source>
</evidence>
<protein>
    <submittedName>
        <fullName evidence="15">Uncharacterized protein</fullName>
    </submittedName>
</protein>
<dbReference type="AlphaFoldDB" id="A0AAD9NJG1"/>
<feature type="transmembrane region" description="Helical" evidence="12">
    <location>
        <begin position="700"/>
        <end position="725"/>
    </location>
</feature>
<dbReference type="Pfam" id="PF00060">
    <property type="entry name" value="Lig_chan"/>
    <property type="match status" value="1"/>
</dbReference>
<dbReference type="FunFam" id="1.10.287.70:FF:000143">
    <property type="entry name" value="Probable glutamate receptor"/>
    <property type="match status" value="1"/>
</dbReference>
<feature type="transmembrane region" description="Helical" evidence="12">
    <location>
        <begin position="445"/>
        <end position="464"/>
    </location>
</feature>
<dbReference type="InterPro" id="IPR001320">
    <property type="entry name" value="Iontro_rcpt_C"/>
</dbReference>
<keyword evidence="8" id="KW-0675">Receptor</keyword>
<accession>A0AAD9NJG1</accession>
<evidence type="ECO:0000256" key="12">
    <source>
        <dbReference type="SAM" id="Phobius"/>
    </source>
</evidence>
<evidence type="ECO:0000256" key="5">
    <source>
        <dbReference type="ARBA" id="ARBA00022989"/>
    </source>
</evidence>
<dbReference type="Gene3D" id="3.40.190.10">
    <property type="entry name" value="Periplasmic binding protein-like II"/>
    <property type="match status" value="1"/>
</dbReference>
<evidence type="ECO:0000256" key="8">
    <source>
        <dbReference type="ARBA" id="ARBA00023170"/>
    </source>
</evidence>
<keyword evidence="7 12" id="KW-0472">Membrane</keyword>
<reference evidence="15" key="1">
    <citation type="journal article" date="2023" name="Mol. Biol. Evol.">
        <title>Third-Generation Sequencing Reveals the Adaptive Role of the Epigenome in Three Deep-Sea Polychaetes.</title>
        <authorList>
            <person name="Perez M."/>
            <person name="Aroh O."/>
            <person name="Sun Y."/>
            <person name="Lan Y."/>
            <person name="Juniper S.K."/>
            <person name="Young C.R."/>
            <person name="Angers B."/>
            <person name="Qian P.Y."/>
        </authorList>
    </citation>
    <scope>NUCLEOTIDE SEQUENCE</scope>
    <source>
        <strain evidence="15">R07B-5</strain>
    </source>
</reference>
<dbReference type="InterPro" id="IPR052192">
    <property type="entry name" value="Insect_Ionotropic_Sensory_Rcpt"/>
</dbReference>
<keyword evidence="4 12" id="KW-0812">Transmembrane</keyword>
<keyword evidence="5 12" id="KW-1133">Transmembrane helix</keyword>
<evidence type="ECO:0000256" key="11">
    <source>
        <dbReference type="ARBA" id="ARBA00023303"/>
    </source>
</evidence>
<evidence type="ECO:0000313" key="16">
    <source>
        <dbReference type="Proteomes" id="UP001209878"/>
    </source>
</evidence>
<gene>
    <name evidence="15" type="ORF">NP493_975g02013</name>
</gene>
<dbReference type="InterPro" id="IPR019594">
    <property type="entry name" value="Glu/Gly-bd"/>
</dbReference>
<organism evidence="15 16">
    <name type="scientific">Ridgeia piscesae</name>
    <name type="common">Tubeworm</name>
    <dbReference type="NCBI Taxonomy" id="27915"/>
    <lineage>
        <taxon>Eukaryota</taxon>
        <taxon>Metazoa</taxon>
        <taxon>Spiralia</taxon>
        <taxon>Lophotrochozoa</taxon>
        <taxon>Annelida</taxon>
        <taxon>Polychaeta</taxon>
        <taxon>Sedentaria</taxon>
        <taxon>Canalipalpata</taxon>
        <taxon>Sabellida</taxon>
        <taxon>Siboglinidae</taxon>
        <taxon>Ridgeia</taxon>
    </lineage>
</organism>